<evidence type="ECO:0000256" key="1">
    <source>
        <dbReference type="ARBA" id="ARBA00009897"/>
    </source>
</evidence>
<dbReference type="Proteomes" id="UP001597182">
    <property type="component" value="Unassembled WGS sequence"/>
</dbReference>
<dbReference type="SUPFAM" id="SSF55931">
    <property type="entry name" value="Glutamine synthetase/guanido kinase"/>
    <property type="match status" value="1"/>
</dbReference>
<reference evidence="9" key="1">
    <citation type="journal article" date="2019" name="Int. J. Syst. Evol. Microbiol.">
        <title>The Global Catalogue of Microorganisms (GCM) 10K type strain sequencing project: providing services to taxonomists for standard genome sequencing and annotation.</title>
        <authorList>
            <consortium name="The Broad Institute Genomics Platform"/>
            <consortium name="The Broad Institute Genome Sequencing Center for Infectious Disease"/>
            <person name="Wu L."/>
            <person name="Ma J."/>
        </authorList>
    </citation>
    <scope>NUCLEOTIDE SEQUENCE [LARGE SCALE GENOMIC DNA]</scope>
    <source>
        <strain evidence="9">CCUG 49018</strain>
    </source>
</reference>
<protein>
    <recommendedName>
        <fullName evidence="2">glutamine synthetase</fullName>
        <ecNumber evidence="2">6.3.1.2</ecNumber>
    </recommendedName>
    <alternativeName>
        <fullName evidence="3">Glutamine synthetase I beta</fullName>
    </alternativeName>
</protein>
<evidence type="ECO:0000256" key="4">
    <source>
        <dbReference type="PROSITE-ProRule" id="PRU01330"/>
    </source>
</evidence>
<evidence type="ECO:0000256" key="2">
    <source>
        <dbReference type="ARBA" id="ARBA00012937"/>
    </source>
</evidence>
<organism evidence="8 9">
    <name type="scientific">Pseudonocardia benzenivorans</name>
    <dbReference type="NCBI Taxonomy" id="228005"/>
    <lineage>
        <taxon>Bacteria</taxon>
        <taxon>Bacillati</taxon>
        <taxon>Actinomycetota</taxon>
        <taxon>Actinomycetes</taxon>
        <taxon>Pseudonocardiales</taxon>
        <taxon>Pseudonocardiaceae</taxon>
        <taxon>Pseudonocardia</taxon>
    </lineage>
</organism>
<accession>A0ABW3VKX3</accession>
<keyword evidence="8" id="KW-0436">Ligase</keyword>
<comment type="similarity">
    <text evidence="1 4 5">Belongs to the glutamine synthetase family.</text>
</comment>
<proteinExistence type="inferred from homology"/>
<dbReference type="SUPFAM" id="SSF54368">
    <property type="entry name" value="Glutamine synthetase, N-terminal domain"/>
    <property type="match status" value="1"/>
</dbReference>
<dbReference type="PROSITE" id="PS51986">
    <property type="entry name" value="GS_BETA_GRASP"/>
    <property type="match status" value="1"/>
</dbReference>
<comment type="caution">
    <text evidence="8">The sequence shown here is derived from an EMBL/GenBank/DDBJ whole genome shotgun (WGS) entry which is preliminary data.</text>
</comment>
<dbReference type="PANTHER" id="PTHR43407:SF1">
    <property type="entry name" value="LENGSIN"/>
    <property type="match status" value="1"/>
</dbReference>
<dbReference type="InterPro" id="IPR036651">
    <property type="entry name" value="Gln_synt_N_sf"/>
</dbReference>
<sequence length="477" mass="52625">MGSTFIQRHGLWTAEQQEQADRIAAQVTKQGLRQVRVAWGDQHGILRGKTLEAGHFQSVLRNGKDFQTATLIFDTTNNPAVPPFAADGFGDPRMTGLPDGVLVPDPSTFRVLPWLDRTGWVLCNLHYRSGEVVPFDTRGVLQSQLSQLSDEGYGFVAGIELEFYITKLEDPCLSFESSGYPPDPPRVTAVSHGFQYLTENRGDEITGILDILRDNVVALGLPLATIEDEWGPGQTEFTFDVMEGLRAADSAILLRSAIKQLCRRNGYHATFMSRPALPNAFSSGWHLHQSLSSADVENTFAGGADEVLSDTGRHWMGGLLEHARSCSLLSTPTVNGYKRYLPDSFAPDRIAWAEENRGALVRVAGGRGDENTHLENRVGEPAANPYLYLASQVISGRDGLRNKLDPGPSADEPYLTEAERLPGSLEEAVQLFTSSSLLRAELGDPFVEYLSTVKGSEVKRFNAAVTDWEQREYFEVY</sequence>
<dbReference type="PROSITE" id="PS51987">
    <property type="entry name" value="GS_CATALYTIC"/>
    <property type="match status" value="1"/>
</dbReference>
<feature type="domain" description="GS catalytic" evidence="7">
    <location>
        <begin position="137"/>
        <end position="477"/>
    </location>
</feature>
<dbReference type="Pfam" id="PF00120">
    <property type="entry name" value="Gln-synt_C"/>
    <property type="match status" value="1"/>
</dbReference>
<dbReference type="SMART" id="SM01230">
    <property type="entry name" value="Gln-synt_C"/>
    <property type="match status" value="1"/>
</dbReference>
<dbReference type="InterPro" id="IPR008147">
    <property type="entry name" value="Gln_synt_N"/>
</dbReference>
<keyword evidence="9" id="KW-1185">Reference proteome</keyword>
<dbReference type="GO" id="GO:0016874">
    <property type="term" value="F:ligase activity"/>
    <property type="evidence" value="ECO:0007669"/>
    <property type="project" value="UniProtKB-KW"/>
</dbReference>
<gene>
    <name evidence="8" type="ORF">ACFQ34_19710</name>
</gene>
<dbReference type="InterPro" id="IPR014746">
    <property type="entry name" value="Gln_synth/guanido_kin_cat_dom"/>
</dbReference>
<evidence type="ECO:0000259" key="6">
    <source>
        <dbReference type="PROSITE" id="PS51986"/>
    </source>
</evidence>
<evidence type="ECO:0000259" key="7">
    <source>
        <dbReference type="PROSITE" id="PS51987"/>
    </source>
</evidence>
<feature type="domain" description="GS beta-grasp" evidence="6">
    <location>
        <begin position="30"/>
        <end position="130"/>
    </location>
</feature>
<dbReference type="EC" id="6.3.1.2" evidence="2"/>
<dbReference type="Gene3D" id="3.10.20.70">
    <property type="entry name" value="Glutamine synthetase, N-terminal domain"/>
    <property type="match status" value="1"/>
</dbReference>
<dbReference type="RefSeq" id="WP_346090002.1">
    <property type="nucleotide sequence ID" value="NZ_BAABKS010000005.1"/>
</dbReference>
<evidence type="ECO:0000313" key="9">
    <source>
        <dbReference type="Proteomes" id="UP001597182"/>
    </source>
</evidence>
<dbReference type="InterPro" id="IPR008146">
    <property type="entry name" value="Gln_synth_cat_dom"/>
</dbReference>
<evidence type="ECO:0000313" key="8">
    <source>
        <dbReference type="EMBL" id="MFD1235521.1"/>
    </source>
</evidence>
<dbReference type="Gene3D" id="3.30.590.10">
    <property type="entry name" value="Glutamine synthetase/guanido kinase, catalytic domain"/>
    <property type="match status" value="1"/>
</dbReference>
<dbReference type="EMBL" id="JBHTMB010000164">
    <property type="protein sequence ID" value="MFD1235521.1"/>
    <property type="molecule type" value="Genomic_DNA"/>
</dbReference>
<evidence type="ECO:0000256" key="3">
    <source>
        <dbReference type="ARBA" id="ARBA00033230"/>
    </source>
</evidence>
<evidence type="ECO:0000256" key="5">
    <source>
        <dbReference type="RuleBase" id="RU000384"/>
    </source>
</evidence>
<name>A0ABW3VKX3_9PSEU</name>
<dbReference type="PANTHER" id="PTHR43407">
    <property type="entry name" value="GLUTAMINE SYNTHETASE"/>
    <property type="match status" value="1"/>
</dbReference>